<evidence type="ECO:0000256" key="6">
    <source>
        <dbReference type="ARBA" id="ARBA00022989"/>
    </source>
</evidence>
<evidence type="ECO:0000313" key="12">
    <source>
        <dbReference type="EMBL" id="PIR86858.1"/>
    </source>
</evidence>
<reference evidence="13" key="1">
    <citation type="submission" date="2017-09" db="EMBL/GenBank/DDBJ databases">
        <title>Depth-based differentiation of microbial function through sediment-hosted aquifers and enrichment of novel symbionts in the deep terrestrial subsurface.</title>
        <authorList>
            <person name="Probst A.J."/>
            <person name="Ladd B."/>
            <person name="Jarett J.K."/>
            <person name="Geller-Mcgrath D.E."/>
            <person name="Sieber C.M.K."/>
            <person name="Emerson J.B."/>
            <person name="Anantharaman K."/>
            <person name="Thomas B.C."/>
            <person name="Malmstrom R."/>
            <person name="Stieglmeier M."/>
            <person name="Klingl A."/>
            <person name="Woyke T."/>
            <person name="Ryan C.M."/>
            <person name="Banfield J.F."/>
        </authorList>
    </citation>
    <scope>NUCLEOTIDE SEQUENCE [LARGE SCALE GENOMIC DNA]</scope>
</reference>
<comment type="similarity">
    <text evidence="9">Belongs to the OXA1/ALB3/YidC family.</text>
</comment>
<dbReference type="PANTHER" id="PTHR12428:SF65">
    <property type="entry name" value="CYTOCHROME C OXIDASE ASSEMBLY PROTEIN COX18, MITOCHONDRIAL"/>
    <property type="match status" value="1"/>
</dbReference>
<keyword evidence="6 10" id="KW-1133">Transmembrane helix</keyword>
<dbReference type="GO" id="GO:0005886">
    <property type="term" value="C:plasma membrane"/>
    <property type="evidence" value="ECO:0007669"/>
    <property type="project" value="UniProtKB-SubCell"/>
</dbReference>
<evidence type="ECO:0000256" key="10">
    <source>
        <dbReference type="SAM" id="Phobius"/>
    </source>
</evidence>
<evidence type="ECO:0000256" key="9">
    <source>
        <dbReference type="RuleBase" id="RU003945"/>
    </source>
</evidence>
<evidence type="ECO:0000256" key="2">
    <source>
        <dbReference type="ARBA" id="ARBA00022448"/>
    </source>
</evidence>
<feature type="transmembrane region" description="Helical" evidence="10">
    <location>
        <begin position="140"/>
        <end position="164"/>
    </location>
</feature>
<dbReference type="GO" id="GO:0032977">
    <property type="term" value="F:membrane insertase activity"/>
    <property type="evidence" value="ECO:0007669"/>
    <property type="project" value="InterPro"/>
</dbReference>
<keyword evidence="7 10" id="KW-0472">Membrane</keyword>
<accession>A0A2H0UKC2</accession>
<proteinExistence type="inferred from homology"/>
<dbReference type="NCBIfam" id="TIGR03592">
    <property type="entry name" value="yidC_oxa1_cterm"/>
    <property type="match status" value="1"/>
</dbReference>
<gene>
    <name evidence="12" type="ORF">COU11_03320</name>
</gene>
<evidence type="ECO:0000256" key="8">
    <source>
        <dbReference type="ARBA" id="ARBA00023186"/>
    </source>
</evidence>
<dbReference type="GO" id="GO:0015031">
    <property type="term" value="P:protein transport"/>
    <property type="evidence" value="ECO:0007669"/>
    <property type="project" value="UniProtKB-KW"/>
</dbReference>
<keyword evidence="5" id="KW-0653">Protein transport</keyword>
<dbReference type="InterPro" id="IPR028055">
    <property type="entry name" value="YidC/Oxa/ALB_C"/>
</dbReference>
<comment type="subcellular location">
    <subcellularLocation>
        <location evidence="1">Cell membrane</location>
        <topology evidence="1">Multi-pass membrane protein</topology>
    </subcellularLocation>
    <subcellularLocation>
        <location evidence="9">Membrane</location>
        <topology evidence="9">Multi-pass membrane protein</topology>
    </subcellularLocation>
</comment>
<evidence type="ECO:0000256" key="3">
    <source>
        <dbReference type="ARBA" id="ARBA00022475"/>
    </source>
</evidence>
<dbReference type="EMBL" id="PFBD01000023">
    <property type="protein sequence ID" value="PIR86858.1"/>
    <property type="molecule type" value="Genomic_DNA"/>
</dbReference>
<dbReference type="InterPro" id="IPR001708">
    <property type="entry name" value="YidC/ALB3/OXA1/COX18"/>
</dbReference>
<organism evidence="12 13">
    <name type="scientific">Candidatus Harrisonbacteria bacterium CG10_big_fil_rev_8_21_14_0_10_49_15</name>
    <dbReference type="NCBI Taxonomy" id="1974587"/>
    <lineage>
        <taxon>Bacteria</taxon>
        <taxon>Candidatus Harrisoniibacteriota</taxon>
    </lineage>
</organism>
<keyword evidence="8" id="KW-0143">Chaperone</keyword>
<evidence type="ECO:0000259" key="11">
    <source>
        <dbReference type="Pfam" id="PF02096"/>
    </source>
</evidence>
<dbReference type="Proteomes" id="UP000229526">
    <property type="component" value="Unassembled WGS sequence"/>
</dbReference>
<name>A0A2H0UKC2_9BACT</name>
<evidence type="ECO:0000256" key="5">
    <source>
        <dbReference type="ARBA" id="ARBA00022927"/>
    </source>
</evidence>
<evidence type="ECO:0000256" key="1">
    <source>
        <dbReference type="ARBA" id="ARBA00004651"/>
    </source>
</evidence>
<evidence type="ECO:0000256" key="4">
    <source>
        <dbReference type="ARBA" id="ARBA00022692"/>
    </source>
</evidence>
<keyword evidence="4 9" id="KW-0812">Transmembrane</keyword>
<dbReference type="AlphaFoldDB" id="A0A2H0UKC2"/>
<dbReference type="InterPro" id="IPR047196">
    <property type="entry name" value="YidC_ALB_C"/>
</dbReference>
<dbReference type="Pfam" id="PF02096">
    <property type="entry name" value="60KD_IMP"/>
    <property type="match status" value="1"/>
</dbReference>
<evidence type="ECO:0000256" key="7">
    <source>
        <dbReference type="ARBA" id="ARBA00023136"/>
    </source>
</evidence>
<sequence length="248" mass="28425">MSGIFNTFLTDPLFNALVFLFERVTFGDLGLAIILLTVFIRLVLYPVFYKGLKNQALMQKMQPELKEVQKKHKGNREEQATAMMALYKKYEVNPFSPFLYLLIQLPILFAVYRVFLQGFSEEAFTRLYSFMPQPEQLSTLFLGLIDVTKTSIIIVVLAVLAQYLQTRISLRPRLDKDGEKSGKPKDASARMSQSMMYIVPAITLIFLLNLPSAIGLYWLTTAVFSIFQQRAINKRLYGQETSPITNNH</sequence>
<dbReference type="GO" id="GO:0051205">
    <property type="term" value="P:protein insertion into membrane"/>
    <property type="evidence" value="ECO:0007669"/>
    <property type="project" value="TreeGrafter"/>
</dbReference>
<dbReference type="CDD" id="cd20070">
    <property type="entry name" value="5TM_YidC_Alb3"/>
    <property type="match status" value="1"/>
</dbReference>
<feature type="transmembrane region" description="Helical" evidence="10">
    <location>
        <begin position="195"/>
        <end position="219"/>
    </location>
</feature>
<comment type="caution">
    <text evidence="12">The sequence shown here is derived from an EMBL/GenBank/DDBJ whole genome shotgun (WGS) entry which is preliminary data.</text>
</comment>
<keyword evidence="3" id="KW-1003">Cell membrane</keyword>
<feature type="transmembrane region" description="Helical" evidence="10">
    <location>
        <begin position="29"/>
        <end position="48"/>
    </location>
</feature>
<dbReference type="PANTHER" id="PTHR12428">
    <property type="entry name" value="OXA1"/>
    <property type="match status" value="1"/>
</dbReference>
<protein>
    <recommendedName>
        <fullName evidence="11">Membrane insertase YidC/Oxa/ALB C-terminal domain-containing protein</fullName>
    </recommendedName>
</protein>
<evidence type="ECO:0000313" key="13">
    <source>
        <dbReference type="Proteomes" id="UP000229526"/>
    </source>
</evidence>
<keyword evidence="2" id="KW-0813">Transport</keyword>
<feature type="domain" description="Membrane insertase YidC/Oxa/ALB C-terminal" evidence="11">
    <location>
        <begin position="30"/>
        <end position="234"/>
    </location>
</feature>
<feature type="transmembrane region" description="Helical" evidence="10">
    <location>
        <begin position="98"/>
        <end position="120"/>
    </location>
</feature>